<feature type="compositionally biased region" description="Low complexity" evidence="1">
    <location>
        <begin position="134"/>
        <end position="203"/>
    </location>
</feature>
<feature type="region of interest" description="Disordered" evidence="1">
    <location>
        <begin position="130"/>
        <end position="234"/>
    </location>
</feature>
<evidence type="ECO:0000313" key="3">
    <source>
        <dbReference type="EMBL" id="KAF6042569.1"/>
    </source>
</evidence>
<evidence type="ECO:0000313" key="4">
    <source>
        <dbReference type="Proteomes" id="UP000590412"/>
    </source>
</evidence>
<gene>
    <name evidence="3" type="ORF">FOB60_005768</name>
</gene>
<feature type="signal peptide" evidence="2">
    <location>
        <begin position="1"/>
        <end position="16"/>
    </location>
</feature>
<keyword evidence="2" id="KW-0732">Signal</keyword>
<comment type="caution">
    <text evidence="3">The sequence shown here is derived from an EMBL/GenBank/DDBJ whole genome shotgun (WGS) entry which is preliminary data.</text>
</comment>
<evidence type="ECO:0000256" key="1">
    <source>
        <dbReference type="SAM" id="MobiDB-lite"/>
    </source>
</evidence>
<protein>
    <submittedName>
        <fullName evidence="3">Uncharacterized protein</fullName>
    </submittedName>
</protein>
<proteinExistence type="predicted"/>
<dbReference type="EMBL" id="JABWAB010000014">
    <property type="protein sequence ID" value="KAF6042569.1"/>
    <property type="molecule type" value="Genomic_DNA"/>
</dbReference>
<dbReference type="Proteomes" id="UP000590412">
    <property type="component" value="Unassembled WGS sequence"/>
</dbReference>
<dbReference type="OrthoDB" id="4025812at2759"/>
<feature type="chain" id="PRO_5044694511" evidence="2">
    <location>
        <begin position="17"/>
        <end position="253"/>
    </location>
</feature>
<organism evidence="3 4">
    <name type="scientific">Candida parapsilosis</name>
    <name type="common">Yeast</name>
    <dbReference type="NCBI Taxonomy" id="5480"/>
    <lineage>
        <taxon>Eukaryota</taxon>
        <taxon>Fungi</taxon>
        <taxon>Dikarya</taxon>
        <taxon>Ascomycota</taxon>
        <taxon>Saccharomycotina</taxon>
        <taxon>Pichiomycetes</taxon>
        <taxon>Debaryomycetaceae</taxon>
        <taxon>Candida/Lodderomyces clade</taxon>
        <taxon>Candida</taxon>
    </lineage>
</organism>
<dbReference type="AlphaFoldDB" id="A0A8X7NI15"/>
<evidence type="ECO:0000256" key="2">
    <source>
        <dbReference type="SAM" id="SignalP"/>
    </source>
</evidence>
<sequence>MRYFGCLLLLATSAFANFDLFKRDDCNKMNIAACRDAIRIKETNCDMYDNDSDYESDTEQEFYAKIQEDRCECSLDDEYYVKWSQCAKECGARVELQPELLKSSVCSKASRVPPNSQFANYVSSMDRVGTPAWSRTTDSSSSRNADSSSSQVASSTSDSGSSSEESSGSANSSSAGESTTSNGSSTSAASRTEPESTTESSSDTTDESSTDGSSSNDSATTESTTTSSESSSTNFAVTAGCGSLLSLILLSLL</sequence>
<name>A0A8X7NI15_CANPA</name>
<reference evidence="3" key="1">
    <citation type="submission" date="2020-03" db="EMBL/GenBank/DDBJ databases">
        <title>FDA dAtabase for Regulatory Grade micrObial Sequences (FDA-ARGOS): Supporting development and validation of Infectious Disease Dx tests.</title>
        <authorList>
            <person name="Campos J."/>
            <person name="Goldberg B."/>
            <person name="Tallon L."/>
            <person name="Sadzewicz L."/>
            <person name="Vavikolanu K."/>
            <person name="Mehta A."/>
            <person name="Aluvathingal J."/>
            <person name="Nadendla S."/>
            <person name="Nandy P."/>
            <person name="Geyer C."/>
            <person name="Yan Y."/>
            <person name="Sichtig H."/>
        </authorList>
    </citation>
    <scope>NUCLEOTIDE SEQUENCE [LARGE SCALE GENOMIC DNA]</scope>
    <source>
        <strain evidence="3">FDAARGOS_652</strain>
    </source>
</reference>
<feature type="compositionally biased region" description="Low complexity" evidence="1">
    <location>
        <begin position="210"/>
        <end position="234"/>
    </location>
</feature>
<accession>A0A8X7NI15</accession>